<organism evidence="1">
    <name type="scientific">marine sediment metagenome</name>
    <dbReference type="NCBI Taxonomy" id="412755"/>
    <lineage>
        <taxon>unclassified sequences</taxon>
        <taxon>metagenomes</taxon>
        <taxon>ecological metagenomes</taxon>
    </lineage>
</organism>
<evidence type="ECO:0008006" key="2">
    <source>
        <dbReference type="Google" id="ProtNLM"/>
    </source>
</evidence>
<dbReference type="NCBIfam" id="NF033394">
    <property type="entry name" value="capsid_maj_Podo"/>
    <property type="match status" value="1"/>
</dbReference>
<sequence length="327" mass="37011">MPLTLSETLDNLYTTTWQQMKDTVRDQIYDATPFWFWMKEKGKLKSTSGGRFLTEPLQFAKTDSVQWITKGGTVPLNDFEFLTIAQYDWKYLVGSIVRFGVDDQQNRGKWQIINLMNAKFDNVQNGLIDELETRLFGASGSADDAIDGLQLLVADDPTAAGSPGKIDQAAAANSWWRNQTTDLTGMSFATNGVNAMRTMLNKIMNNLRMDAPDIIVSGQLPYEFYEENLVDSYYRITQNKLGDAGFITQVYKGIPMVWSPACSDQRMYFLNTNFISFQFDPMLNFDMTEWKAIPDQVNDRTAQIVLAGAMTVSRRRAQGVIHTIDLA</sequence>
<accession>A0A0F9M8B4</accession>
<proteinExistence type="predicted"/>
<reference evidence="1" key="1">
    <citation type="journal article" date="2015" name="Nature">
        <title>Complex archaea that bridge the gap between prokaryotes and eukaryotes.</title>
        <authorList>
            <person name="Spang A."/>
            <person name="Saw J.H."/>
            <person name="Jorgensen S.L."/>
            <person name="Zaremba-Niedzwiedzka K."/>
            <person name="Martijn J."/>
            <person name="Lind A.E."/>
            <person name="van Eijk R."/>
            <person name="Schleper C."/>
            <person name="Guy L."/>
            <person name="Ettema T.J."/>
        </authorList>
    </citation>
    <scope>NUCLEOTIDE SEQUENCE</scope>
</reference>
<evidence type="ECO:0000313" key="1">
    <source>
        <dbReference type="EMBL" id="KKM65407.1"/>
    </source>
</evidence>
<dbReference type="EMBL" id="LAZR01010729">
    <property type="protein sequence ID" value="KKM65407.1"/>
    <property type="molecule type" value="Genomic_DNA"/>
</dbReference>
<comment type="caution">
    <text evidence="1">The sequence shown here is derived from an EMBL/GenBank/DDBJ whole genome shotgun (WGS) entry which is preliminary data.</text>
</comment>
<protein>
    <recommendedName>
        <fullName evidence="2">Phage major capsid protein</fullName>
    </recommendedName>
</protein>
<dbReference type="InterPro" id="IPR049718">
    <property type="entry name" value="AKO59007-like"/>
</dbReference>
<name>A0A0F9M8B4_9ZZZZ</name>
<dbReference type="AlphaFoldDB" id="A0A0F9M8B4"/>
<gene>
    <name evidence="1" type="ORF">LCGC14_1491560</name>
</gene>